<dbReference type="GO" id="GO:0006508">
    <property type="term" value="P:proteolysis"/>
    <property type="evidence" value="ECO:0007669"/>
    <property type="project" value="UniProtKB-KW"/>
</dbReference>
<dbReference type="SUPFAM" id="SSF49401">
    <property type="entry name" value="Bacterial adhesins"/>
    <property type="match status" value="1"/>
</dbReference>
<dbReference type="InterPro" id="IPR023828">
    <property type="entry name" value="Peptidase_S8_Ser-AS"/>
</dbReference>
<evidence type="ECO:0000256" key="8">
    <source>
        <dbReference type="ARBA" id="ARBA00022825"/>
    </source>
</evidence>
<dbReference type="PRINTS" id="PR00723">
    <property type="entry name" value="SUBTILISIN"/>
</dbReference>
<dbReference type="InterPro" id="IPR010435">
    <property type="entry name" value="C5a/SBT2-like_Fn3"/>
</dbReference>
<evidence type="ECO:0000256" key="10">
    <source>
        <dbReference type="PROSITE-ProRule" id="PRU01240"/>
    </source>
</evidence>
<proteinExistence type="inferred from homology"/>
<dbReference type="Pfam" id="PF17961">
    <property type="entry name" value="Big_8"/>
    <property type="match status" value="1"/>
</dbReference>
<dbReference type="InterPro" id="IPR015500">
    <property type="entry name" value="Peptidase_S8_subtilisin-rel"/>
</dbReference>
<dbReference type="GO" id="GO:0016020">
    <property type="term" value="C:membrane"/>
    <property type="evidence" value="ECO:0007669"/>
    <property type="project" value="InterPro"/>
</dbReference>
<evidence type="ECO:0000256" key="1">
    <source>
        <dbReference type="ARBA" id="ARBA00004168"/>
    </source>
</evidence>
<dbReference type="Gene3D" id="3.40.50.200">
    <property type="entry name" value="Peptidase S8/S53 domain"/>
    <property type="match status" value="2"/>
</dbReference>
<dbReference type="PANTHER" id="PTHR43806">
    <property type="entry name" value="PEPTIDASE S8"/>
    <property type="match status" value="1"/>
</dbReference>
<evidence type="ECO:0000256" key="4">
    <source>
        <dbReference type="ARBA" id="ARBA00022525"/>
    </source>
</evidence>
<dbReference type="InterPro" id="IPR000209">
    <property type="entry name" value="Peptidase_S8/S53_dom"/>
</dbReference>
<feature type="active site" description="Charge relay system" evidence="9 10">
    <location>
        <position position="511"/>
    </location>
</feature>
<evidence type="ECO:0000256" key="2">
    <source>
        <dbReference type="ARBA" id="ARBA00011073"/>
    </source>
</evidence>
<dbReference type="Gene3D" id="2.60.40.1280">
    <property type="match status" value="1"/>
</dbReference>
<keyword evidence="6 12" id="KW-0732">Signal</keyword>
<evidence type="ECO:0008006" key="18">
    <source>
        <dbReference type="Google" id="ProtNLM"/>
    </source>
</evidence>
<evidence type="ECO:0000256" key="3">
    <source>
        <dbReference type="ARBA" id="ARBA00022512"/>
    </source>
</evidence>
<keyword evidence="5 10" id="KW-0645">Protease</keyword>
<feature type="domain" description="SDR-like Ig" evidence="15">
    <location>
        <begin position="958"/>
        <end position="1041"/>
    </location>
</feature>
<feature type="signal peptide" evidence="12">
    <location>
        <begin position="1"/>
        <end position="23"/>
    </location>
</feature>
<dbReference type="PANTHER" id="PTHR43806:SF66">
    <property type="entry name" value="SERIN ENDOPEPTIDASE"/>
    <property type="match status" value="1"/>
</dbReference>
<evidence type="ECO:0000259" key="13">
    <source>
        <dbReference type="Pfam" id="PF00082"/>
    </source>
</evidence>
<feature type="active site" description="Charge relay system" evidence="9 10">
    <location>
        <position position="202"/>
    </location>
</feature>
<protein>
    <recommendedName>
        <fullName evidence="18">Subtilisin</fullName>
    </recommendedName>
</protein>
<dbReference type="InterPro" id="IPR041171">
    <property type="entry name" value="SDR_Ig"/>
</dbReference>
<keyword evidence="8 10" id="KW-0720">Serine protease</keyword>
<dbReference type="InterPro" id="IPR036852">
    <property type="entry name" value="Peptidase_S8/S53_dom_sf"/>
</dbReference>
<dbReference type="InterPro" id="IPR050131">
    <property type="entry name" value="Peptidase_S8_subtilisin-like"/>
</dbReference>
<comment type="caution">
    <text evidence="16">The sequence shown here is derived from an EMBL/GenBank/DDBJ whole genome shotgun (WGS) entry which is preliminary data.</text>
</comment>
<evidence type="ECO:0000256" key="6">
    <source>
        <dbReference type="ARBA" id="ARBA00022729"/>
    </source>
</evidence>
<dbReference type="Pfam" id="PF00082">
    <property type="entry name" value="Peptidase_S8"/>
    <property type="match status" value="1"/>
</dbReference>
<comment type="similarity">
    <text evidence="2 10">Belongs to the peptidase S8 family.</text>
</comment>
<evidence type="ECO:0000313" key="17">
    <source>
        <dbReference type="Proteomes" id="UP000722485"/>
    </source>
</evidence>
<dbReference type="PROSITE" id="PS51892">
    <property type="entry name" value="SUBTILASE"/>
    <property type="match status" value="1"/>
</dbReference>
<dbReference type="EMBL" id="JAANBB010000022">
    <property type="protein sequence ID" value="KAF7555259.1"/>
    <property type="molecule type" value="Genomic_DNA"/>
</dbReference>
<sequence>MLNWIPSFQTIALGLALIPGSSAWDRDDVAASRKQANTLSSGTLPGRYILELDGDSALGQRDIRRRADSVIGDLKSHGYDADVKEDYSSISGRFQGVSIEISNDQDGTLGELKNLSGIADAWPVEVITLDVDFDTGDPSPKWNPHVVTRVDELHKRGIKGKGQRVCIVDSGADSSHPALSGRIAGGKNMLDDTPTFEDCNGHGTFVSSMVVGKNKDFSGVAPEAEVYMYKIFDCEGSTSNDIVLKGLLAADADDCDIVSLSVGGDNGYSGSLLSRVASQVANDRLVIIAAGNSGEMGTFYASSPASGRGVVAVASVNSKQILGWPATILSSSGDSFNLSYVTPDGQKLNESTSIPLVLDSGDSCNPSEYGSESEAVVIKRGVCFANKQFNTLSGTGFGYFLIFDSYNQGVSYMSDASNTNPSVHLFAVTQAAVGDWVNKQVSASHNLTLVVEADADSAASESDFAASGQMSSFSSWGPTFENDFSPTIAAPGGAVYGAFPDNTFAIASGTSFSTPYMAGIAALYFSHVKKDAAEFARRISSTAALLPSYSASEGSLISDIAPLAQQGAGLVDAVKVLDYTTVLMSGSHISLNDTVNRVSTHVIQLKNTGSSQVTFKISHVAASSVQGRDEYWYPYEYYPPLLDNVAGSISAPESVSIAAGATQEIEVTINTPEDLVPNSGVIWSGKIVFEGSNGEFVAIPYMGVEASTYNWTPLEGSPLVFRYDSDSGYLYPVDWQGKPYKPAELDSPEVYFALRYGTYEFSIDLVGADWTVKDFSYPLSAGSGGRQWYGPVRTQPDVFGSYTDFPLQHPLRFSNVGFNKFQCFANGTDIPSGKYKVLSRALRMFGNPTNPDDWQLFLSDPFTVQFGDDPVTSSSSSAITSSTELSTPTTASASTMTDAPATTDTPTTTTESAVATSTPVPGITKTLRATSSPTGVANAFADISLRRQGVDSNNIYDPSEWMELHVQMKIPTRLKQGSVASFALPSEIVDVAESNYVMDQGSSLVGSARFNNVTGIYSITFDEWAEWHSDITGDFYLYCKLAEDFQTGLEAGTYFVEIATVGETFYPPVYYRAVDRSKVYERKFVDEVDGQQVFYFDIEVPGQLGPWKSATLVSSQASGDDGFLCAKTTVSIGTEFDLGNQITESREVTAESVQRCEVKTFKAVYSGDIARDEVLAFNVANILGQWNAWTISFAYSLAIELTNGTSIGYSLRTLSYDRYARNSPDNWISGVVDKTGPIDGGSTTSSVSPSSTLAVTSSILTPIANTTVVTSGVSTSSISVSTSSVLTPTQNATTTTPHGSATSTELSSSSISLTSINATPTETPTSAEFSDFIGSDYLYNFGTHGVTHGVWKLLDESVYHSHSRLNGYRHNYLVHTSPLQFRCLIFWCLVFRHLVFNTLRLFELHKIDQFRIFSLRLYDRKPDSIFHSWWS</sequence>
<dbReference type="Pfam" id="PF06280">
    <property type="entry name" value="fn3_5"/>
    <property type="match status" value="1"/>
</dbReference>
<evidence type="ECO:0000256" key="7">
    <source>
        <dbReference type="ARBA" id="ARBA00022801"/>
    </source>
</evidence>
<evidence type="ECO:0000313" key="16">
    <source>
        <dbReference type="EMBL" id="KAF7555259.1"/>
    </source>
</evidence>
<evidence type="ECO:0000256" key="5">
    <source>
        <dbReference type="ARBA" id="ARBA00022670"/>
    </source>
</evidence>
<dbReference type="GO" id="GO:0007155">
    <property type="term" value="P:cell adhesion"/>
    <property type="evidence" value="ECO:0007669"/>
    <property type="project" value="InterPro"/>
</dbReference>
<feature type="region of interest" description="Disordered" evidence="11">
    <location>
        <begin position="869"/>
        <end position="917"/>
    </location>
</feature>
<organism evidence="16 17">
    <name type="scientific">Cylindrodendrum hubeiense</name>
    <dbReference type="NCBI Taxonomy" id="595255"/>
    <lineage>
        <taxon>Eukaryota</taxon>
        <taxon>Fungi</taxon>
        <taxon>Dikarya</taxon>
        <taxon>Ascomycota</taxon>
        <taxon>Pezizomycotina</taxon>
        <taxon>Sordariomycetes</taxon>
        <taxon>Hypocreomycetidae</taxon>
        <taxon>Hypocreales</taxon>
        <taxon>Nectriaceae</taxon>
        <taxon>Cylindrodendrum</taxon>
    </lineage>
</organism>
<keyword evidence="4" id="KW-0964">Secreted</keyword>
<keyword evidence="7 10" id="KW-0378">Hydrolase</keyword>
<feature type="chain" id="PRO_5040277093" description="Subtilisin" evidence="12">
    <location>
        <begin position="24"/>
        <end position="1431"/>
    </location>
</feature>
<dbReference type="InterPro" id="IPR008966">
    <property type="entry name" value="Adhesion_dom_sf"/>
</dbReference>
<accession>A0A9P5HD31</accession>
<reference evidence="16" key="1">
    <citation type="submission" date="2020-03" db="EMBL/GenBank/DDBJ databases">
        <title>Draft Genome Sequence of Cylindrodendrum hubeiense.</title>
        <authorList>
            <person name="Buettner E."/>
            <person name="Kellner H."/>
        </authorList>
    </citation>
    <scope>NUCLEOTIDE SEQUENCE</scope>
    <source>
        <strain evidence="16">IHI 201604</strain>
    </source>
</reference>
<evidence type="ECO:0000256" key="11">
    <source>
        <dbReference type="SAM" id="MobiDB-lite"/>
    </source>
</evidence>
<evidence type="ECO:0000259" key="15">
    <source>
        <dbReference type="Pfam" id="PF17961"/>
    </source>
</evidence>
<keyword evidence="3" id="KW-0134">Cell wall</keyword>
<keyword evidence="17" id="KW-1185">Reference proteome</keyword>
<dbReference type="OrthoDB" id="10256524at2759"/>
<evidence type="ECO:0000259" key="14">
    <source>
        <dbReference type="Pfam" id="PF06280"/>
    </source>
</evidence>
<dbReference type="PROSITE" id="PS00137">
    <property type="entry name" value="SUBTILASE_HIS"/>
    <property type="match status" value="1"/>
</dbReference>
<dbReference type="InterPro" id="IPR011252">
    <property type="entry name" value="Fibrogen-bd_dom1"/>
</dbReference>
<dbReference type="PROSITE" id="PS00138">
    <property type="entry name" value="SUBTILASE_SER"/>
    <property type="match status" value="1"/>
</dbReference>
<dbReference type="InterPro" id="IPR022398">
    <property type="entry name" value="Peptidase_S8_His-AS"/>
</dbReference>
<feature type="compositionally biased region" description="Low complexity" evidence="11">
    <location>
        <begin position="872"/>
        <end position="917"/>
    </location>
</feature>
<feature type="domain" description="C5a peptidase/Subtilisin-like protease SBT2-like Fn3-like" evidence="14">
    <location>
        <begin position="589"/>
        <end position="702"/>
    </location>
</feature>
<feature type="domain" description="Peptidase S8/S53" evidence="13">
    <location>
        <begin position="160"/>
        <end position="544"/>
    </location>
</feature>
<gene>
    <name evidence="16" type="ORF">G7Z17_g2266</name>
</gene>
<feature type="active site" description="Charge relay system" evidence="9 10">
    <location>
        <position position="169"/>
    </location>
</feature>
<dbReference type="SUPFAM" id="SSF52743">
    <property type="entry name" value="Subtilisin-like"/>
    <property type="match status" value="1"/>
</dbReference>
<evidence type="ECO:0000256" key="12">
    <source>
        <dbReference type="SAM" id="SignalP"/>
    </source>
</evidence>
<dbReference type="GO" id="GO:0004252">
    <property type="term" value="F:serine-type endopeptidase activity"/>
    <property type="evidence" value="ECO:0007669"/>
    <property type="project" value="UniProtKB-UniRule"/>
</dbReference>
<feature type="region of interest" description="Disordered" evidence="11">
    <location>
        <begin position="1285"/>
        <end position="1305"/>
    </location>
</feature>
<comment type="subcellular location">
    <subcellularLocation>
        <location evidence="1">Secreted</location>
        <location evidence="1">Cell wall</location>
        <topology evidence="1">Peptidoglycan-anchor</topology>
    </subcellularLocation>
</comment>
<dbReference type="Proteomes" id="UP000722485">
    <property type="component" value="Unassembled WGS sequence"/>
</dbReference>
<name>A0A9P5HD31_9HYPO</name>
<evidence type="ECO:0000256" key="9">
    <source>
        <dbReference type="PIRSR" id="PIRSR615500-1"/>
    </source>
</evidence>